<dbReference type="AlphaFoldDB" id="A0A9P4W330"/>
<evidence type="ECO:0000256" key="4">
    <source>
        <dbReference type="ARBA" id="ARBA00023015"/>
    </source>
</evidence>
<dbReference type="InterPro" id="IPR007219">
    <property type="entry name" value="XnlR_reg_dom"/>
</dbReference>
<dbReference type="GO" id="GO:0045944">
    <property type="term" value="P:positive regulation of transcription by RNA polymerase II"/>
    <property type="evidence" value="ECO:0007669"/>
    <property type="project" value="TreeGrafter"/>
</dbReference>
<dbReference type="SUPFAM" id="SSF57701">
    <property type="entry name" value="Zn2/Cys6 DNA-binding domain"/>
    <property type="match status" value="1"/>
</dbReference>
<reference evidence="11" key="1">
    <citation type="submission" date="2019-04" db="EMBL/GenBank/DDBJ databases">
        <title>Sequencing of skin fungus with MAO and IRED activity.</title>
        <authorList>
            <person name="Marsaioli A.J."/>
            <person name="Bonatto J.M.C."/>
            <person name="Reis Junior O."/>
        </authorList>
    </citation>
    <scope>NUCLEOTIDE SEQUENCE</scope>
    <source>
        <strain evidence="11">30M1</strain>
    </source>
</reference>
<dbReference type="GO" id="GO:0043565">
    <property type="term" value="F:sequence-specific DNA binding"/>
    <property type="evidence" value="ECO:0007669"/>
    <property type="project" value="TreeGrafter"/>
</dbReference>
<dbReference type="EMBL" id="SWKU01000065">
    <property type="protein sequence ID" value="KAF2992969.1"/>
    <property type="molecule type" value="Genomic_DNA"/>
</dbReference>
<dbReference type="GO" id="GO:0008270">
    <property type="term" value="F:zinc ion binding"/>
    <property type="evidence" value="ECO:0007669"/>
    <property type="project" value="InterPro"/>
</dbReference>
<keyword evidence="12" id="KW-1185">Reference proteome</keyword>
<protein>
    <recommendedName>
        <fullName evidence="10">Zn(2)-C6 fungal-type domain-containing protein</fullName>
    </recommendedName>
</protein>
<dbReference type="CDD" id="cd00067">
    <property type="entry name" value="GAL4"/>
    <property type="match status" value="1"/>
</dbReference>
<dbReference type="PANTHER" id="PTHR47782">
    <property type="entry name" value="ZN(II)2CYS6 TRANSCRIPTION FACTOR (EUROFUNG)-RELATED"/>
    <property type="match status" value="1"/>
</dbReference>
<dbReference type="PANTHER" id="PTHR47782:SF12">
    <property type="entry name" value="ZN(II)2CYS6 TRANSCRIPTION FACTOR (EUROFUNG)"/>
    <property type="match status" value="1"/>
</dbReference>
<evidence type="ECO:0000256" key="7">
    <source>
        <dbReference type="ARBA" id="ARBA00023242"/>
    </source>
</evidence>
<evidence type="ECO:0000256" key="8">
    <source>
        <dbReference type="SAM" id="MobiDB-lite"/>
    </source>
</evidence>
<dbReference type="InterPro" id="IPR001138">
    <property type="entry name" value="Zn2Cys6_DnaBD"/>
</dbReference>
<comment type="caution">
    <text evidence="11">The sequence shown here is derived from an EMBL/GenBank/DDBJ whole genome shotgun (WGS) entry which is preliminary data.</text>
</comment>
<proteinExistence type="predicted"/>
<keyword evidence="2" id="KW-0479">Metal-binding</keyword>
<dbReference type="Proteomes" id="UP000801428">
    <property type="component" value="Unassembled WGS sequence"/>
</dbReference>
<feature type="compositionally biased region" description="Polar residues" evidence="8">
    <location>
        <begin position="566"/>
        <end position="582"/>
    </location>
</feature>
<feature type="region of interest" description="Disordered" evidence="8">
    <location>
        <begin position="562"/>
        <end position="582"/>
    </location>
</feature>
<evidence type="ECO:0000256" key="2">
    <source>
        <dbReference type="ARBA" id="ARBA00022723"/>
    </source>
</evidence>
<evidence type="ECO:0000256" key="5">
    <source>
        <dbReference type="ARBA" id="ARBA00023125"/>
    </source>
</evidence>
<evidence type="ECO:0000256" key="9">
    <source>
        <dbReference type="SAM" id="Phobius"/>
    </source>
</evidence>
<dbReference type="PROSITE" id="PS50048">
    <property type="entry name" value="ZN2_CY6_FUNGAL_2"/>
    <property type="match status" value="1"/>
</dbReference>
<dbReference type="PROSITE" id="PS00463">
    <property type="entry name" value="ZN2_CY6_FUNGAL_1"/>
    <property type="match status" value="1"/>
</dbReference>
<dbReference type="SMART" id="SM00066">
    <property type="entry name" value="GAL4"/>
    <property type="match status" value="1"/>
</dbReference>
<sequence length="582" mass="65272">MESANGQACDRCHRRKTRCDKRKPTCLACEKANTTCTYTVRPKEPLYRRDYVERLERRARQLEINNRTLQERISLTSPAASSSARCAYDVSSMEESALPSSSIMARARQEAANELSFLSTSAGGDRHFLGSASGLYLASLIRAFGPQPNNTTGMSYENRPYRGIDWTTDHKVLPPRQMAKSLIDAYLAHDALCYPIMHPKQVAAAEEAVYAPEEQSKLLSFHGFVFNILLAIATAQVYKFDWQVLPDAETHYQRAMAYVDPILSAGGIDCLQAMLLCCQYKLSSSTKGGSGSLWHMVGIASRMCFELGLHRESTYSLALANFRNGEGALLSLSELQNIHRQCFWCVFCLDRVVSIALGRPLAVRLQDIDVNLPSELPEGDVISPRSSNNAETSRTTAGYQMAVFVHIIRYRVLCGKILDSLHGAIPDTMLTPIERVARRNDLAAELQTWRADTYSLQLQEMDLSTLLAEAHSSFRSEAWYELLYQNGVLLLNRPSPSHASSGTLDEGDSMQVTFTAAKQSITLYGYLFKSRKINFSWITLHAVFLAGLSYVHALSQHLRAQRKQRNSNSQIPRRHFLTQSRE</sequence>
<dbReference type="InterPro" id="IPR036864">
    <property type="entry name" value="Zn2-C6_fun-type_DNA-bd_sf"/>
</dbReference>
<keyword evidence="4" id="KW-0805">Transcription regulation</keyword>
<dbReference type="GO" id="GO:0006351">
    <property type="term" value="P:DNA-templated transcription"/>
    <property type="evidence" value="ECO:0007669"/>
    <property type="project" value="InterPro"/>
</dbReference>
<accession>A0A9P4W330</accession>
<dbReference type="Pfam" id="PF04082">
    <property type="entry name" value="Fungal_trans"/>
    <property type="match status" value="1"/>
</dbReference>
<comment type="subcellular location">
    <subcellularLocation>
        <location evidence="1">Nucleus</location>
    </subcellularLocation>
</comment>
<evidence type="ECO:0000313" key="11">
    <source>
        <dbReference type="EMBL" id="KAF2992969.1"/>
    </source>
</evidence>
<gene>
    <name evidence="11" type="ORF">E8E13_000104</name>
</gene>
<dbReference type="Gene3D" id="4.10.240.10">
    <property type="entry name" value="Zn(2)-C6 fungal-type DNA-binding domain"/>
    <property type="match status" value="1"/>
</dbReference>
<feature type="domain" description="Zn(2)-C6 fungal-type" evidence="10">
    <location>
        <begin position="8"/>
        <end position="38"/>
    </location>
</feature>
<evidence type="ECO:0000259" key="10">
    <source>
        <dbReference type="PROSITE" id="PS50048"/>
    </source>
</evidence>
<keyword evidence="3" id="KW-0862">Zinc</keyword>
<dbReference type="GO" id="GO:0005634">
    <property type="term" value="C:nucleus"/>
    <property type="evidence" value="ECO:0007669"/>
    <property type="project" value="UniProtKB-SubCell"/>
</dbReference>
<evidence type="ECO:0000256" key="6">
    <source>
        <dbReference type="ARBA" id="ARBA00023163"/>
    </source>
</evidence>
<keyword evidence="6" id="KW-0804">Transcription</keyword>
<keyword evidence="9" id="KW-0472">Membrane</keyword>
<evidence type="ECO:0000256" key="1">
    <source>
        <dbReference type="ARBA" id="ARBA00004123"/>
    </source>
</evidence>
<dbReference type="OrthoDB" id="2399539at2759"/>
<keyword evidence="9" id="KW-0812">Transmembrane</keyword>
<dbReference type="InterPro" id="IPR052202">
    <property type="entry name" value="Yeast_MetPath_Reg"/>
</dbReference>
<keyword evidence="5" id="KW-0238">DNA-binding</keyword>
<organism evidence="11 12">
    <name type="scientific">Curvularia kusanoi</name>
    <name type="common">Cochliobolus kusanoi</name>
    <dbReference type="NCBI Taxonomy" id="90978"/>
    <lineage>
        <taxon>Eukaryota</taxon>
        <taxon>Fungi</taxon>
        <taxon>Dikarya</taxon>
        <taxon>Ascomycota</taxon>
        <taxon>Pezizomycotina</taxon>
        <taxon>Dothideomycetes</taxon>
        <taxon>Pleosporomycetidae</taxon>
        <taxon>Pleosporales</taxon>
        <taxon>Pleosporineae</taxon>
        <taxon>Pleosporaceae</taxon>
        <taxon>Curvularia</taxon>
    </lineage>
</organism>
<dbReference type="Pfam" id="PF00172">
    <property type="entry name" value="Zn_clus"/>
    <property type="match status" value="1"/>
</dbReference>
<name>A0A9P4W330_CURKU</name>
<dbReference type="SMART" id="SM00906">
    <property type="entry name" value="Fungal_trans"/>
    <property type="match status" value="1"/>
</dbReference>
<keyword evidence="7" id="KW-0539">Nucleus</keyword>
<keyword evidence="9" id="KW-1133">Transmembrane helix</keyword>
<evidence type="ECO:0000256" key="3">
    <source>
        <dbReference type="ARBA" id="ARBA00022833"/>
    </source>
</evidence>
<dbReference type="CDD" id="cd12148">
    <property type="entry name" value="fungal_TF_MHR"/>
    <property type="match status" value="1"/>
</dbReference>
<evidence type="ECO:0000313" key="12">
    <source>
        <dbReference type="Proteomes" id="UP000801428"/>
    </source>
</evidence>
<feature type="transmembrane region" description="Helical" evidence="9">
    <location>
        <begin position="535"/>
        <end position="555"/>
    </location>
</feature>
<dbReference type="GO" id="GO:0000981">
    <property type="term" value="F:DNA-binding transcription factor activity, RNA polymerase II-specific"/>
    <property type="evidence" value="ECO:0007669"/>
    <property type="project" value="InterPro"/>
</dbReference>